<dbReference type="SMART" id="SM00052">
    <property type="entry name" value="EAL"/>
    <property type="match status" value="1"/>
</dbReference>
<proteinExistence type="predicted"/>
<dbReference type="PANTHER" id="PTHR44757">
    <property type="entry name" value="DIGUANYLATE CYCLASE DGCP"/>
    <property type="match status" value="1"/>
</dbReference>
<feature type="domain" description="GGDEF" evidence="2">
    <location>
        <begin position="162"/>
        <end position="295"/>
    </location>
</feature>
<dbReference type="Pfam" id="PF00990">
    <property type="entry name" value="GGDEF"/>
    <property type="match status" value="1"/>
</dbReference>
<dbReference type="SUPFAM" id="SSF55073">
    <property type="entry name" value="Nucleotide cyclase"/>
    <property type="match status" value="1"/>
</dbReference>
<dbReference type="SUPFAM" id="SSF55785">
    <property type="entry name" value="PYP-like sensor domain (PAS domain)"/>
    <property type="match status" value="1"/>
</dbReference>
<dbReference type="Gene3D" id="3.30.450.20">
    <property type="entry name" value="PAS domain"/>
    <property type="match status" value="1"/>
</dbReference>
<dbReference type="EMBL" id="WMIB01000013">
    <property type="protein sequence ID" value="MTH54314.1"/>
    <property type="molecule type" value="Genomic_DNA"/>
</dbReference>
<gene>
    <name evidence="3" type="ORF">GKZ89_12960</name>
</gene>
<dbReference type="Gene3D" id="3.20.20.450">
    <property type="entry name" value="EAL domain"/>
    <property type="match status" value="1"/>
</dbReference>
<dbReference type="PROSITE" id="PS50887">
    <property type="entry name" value="GGDEF"/>
    <property type="match status" value="1"/>
</dbReference>
<name>A0A7X2V5L8_9BACI</name>
<organism evidence="3 4">
    <name type="scientific">Metabacillus mangrovi</name>
    <dbReference type="NCBI Taxonomy" id="1491830"/>
    <lineage>
        <taxon>Bacteria</taxon>
        <taxon>Bacillati</taxon>
        <taxon>Bacillota</taxon>
        <taxon>Bacilli</taxon>
        <taxon>Bacillales</taxon>
        <taxon>Bacillaceae</taxon>
        <taxon>Metabacillus</taxon>
    </lineage>
</organism>
<protein>
    <submittedName>
        <fullName evidence="3">EAL domain-containing protein</fullName>
    </submittedName>
</protein>
<reference evidence="3 4" key="1">
    <citation type="journal article" date="2017" name="Int. J. Syst. Evol. Microbiol.">
        <title>Bacillus mangrovi sp. nov., isolated from a sediment sample from a mangrove forest.</title>
        <authorList>
            <person name="Gupta V."/>
            <person name="Singh P.K."/>
            <person name="Korpole S."/>
            <person name="Tanuku N.R.S."/>
            <person name="Pinnaka A.K."/>
        </authorList>
    </citation>
    <scope>NUCLEOTIDE SEQUENCE [LARGE SCALE GENOMIC DNA]</scope>
    <source>
        <strain evidence="3 4">KCTC 33872</strain>
    </source>
</reference>
<dbReference type="SMART" id="SM00267">
    <property type="entry name" value="GGDEF"/>
    <property type="match status" value="1"/>
</dbReference>
<keyword evidence="4" id="KW-1185">Reference proteome</keyword>
<dbReference type="InterPro" id="IPR035965">
    <property type="entry name" value="PAS-like_dom_sf"/>
</dbReference>
<dbReference type="AlphaFoldDB" id="A0A7X2V5L8"/>
<accession>A0A7X2V5L8</accession>
<dbReference type="PROSITE" id="PS50883">
    <property type="entry name" value="EAL"/>
    <property type="match status" value="1"/>
</dbReference>
<comment type="caution">
    <text evidence="3">The sequence shown here is derived from an EMBL/GenBank/DDBJ whole genome shotgun (WGS) entry which is preliminary data.</text>
</comment>
<dbReference type="FunFam" id="3.20.20.450:FF:000001">
    <property type="entry name" value="Cyclic di-GMP phosphodiesterase yahA"/>
    <property type="match status" value="1"/>
</dbReference>
<evidence type="ECO:0000259" key="1">
    <source>
        <dbReference type="PROSITE" id="PS50883"/>
    </source>
</evidence>
<dbReference type="InterPro" id="IPR000160">
    <property type="entry name" value="GGDEF_dom"/>
</dbReference>
<dbReference type="CDD" id="cd01948">
    <property type="entry name" value="EAL"/>
    <property type="match status" value="1"/>
</dbReference>
<dbReference type="CDD" id="cd01949">
    <property type="entry name" value="GGDEF"/>
    <property type="match status" value="1"/>
</dbReference>
<dbReference type="OrthoDB" id="9759607at2"/>
<dbReference type="PANTHER" id="PTHR44757:SF2">
    <property type="entry name" value="BIOFILM ARCHITECTURE MAINTENANCE PROTEIN MBAA"/>
    <property type="match status" value="1"/>
</dbReference>
<dbReference type="InterPro" id="IPR043128">
    <property type="entry name" value="Rev_trsase/Diguanyl_cyclase"/>
</dbReference>
<evidence type="ECO:0000313" key="3">
    <source>
        <dbReference type="EMBL" id="MTH54314.1"/>
    </source>
</evidence>
<dbReference type="InterPro" id="IPR035919">
    <property type="entry name" value="EAL_sf"/>
</dbReference>
<dbReference type="CDD" id="cd00130">
    <property type="entry name" value="PAS"/>
    <property type="match status" value="1"/>
</dbReference>
<sequence length="557" mass="63436">MKTGNPEQLNTEQDYSFQLFSHCHPDAIFKLTADGIITFLNDAASRLFYAPPSGLIGCSYSCAFEEEAGEKIKSLLSDSKKSLLSEECEIILAGGNIFRATLFPIVSGLDNSSFFLNLKDITDMKRAQDHAAWSSMYDKLTGLPNNFLVMKKLKEITENSGTRTAVIKVNIDRFKYINEMFGNRVGDSIISQVGQELRQIVPNPFFVGRFFNDEFVVIVEDLKDPELFYSVAGGLAMQFKRRYIADDQEYEVKVSFGAAIFPDHGIQPDLLLKKSDLALKINKETALSTYNAEKSQAIERRYLLQKELMHALDRREFLLYYQPQYDTRNREITGIEVLLRWNHPTLGIISPAEFIPIAEETGLIIEIGKWSMKEACRQLRSWQESKCPHLNLSMNLSVKQFYQPDLVSMVSSVLEENRIVPDHFELEFTESLSMHNSDSFLKTIKDLKAIKIGLSIDDFGTGYSSLSYLTQLPLDKIKIDRSFVQKMLSSKQDEIVIKSIIGLAENLGLQMIAEGVECEKQAEFLVKHGCYHMQGFHFSRPLPEDQMTQMLNSHYIS</sequence>
<dbReference type="Pfam" id="PF00563">
    <property type="entry name" value="EAL"/>
    <property type="match status" value="1"/>
</dbReference>
<dbReference type="NCBIfam" id="TIGR00254">
    <property type="entry name" value="GGDEF"/>
    <property type="match status" value="1"/>
</dbReference>
<dbReference type="Pfam" id="PF13426">
    <property type="entry name" value="PAS_9"/>
    <property type="match status" value="1"/>
</dbReference>
<evidence type="ECO:0000259" key="2">
    <source>
        <dbReference type="PROSITE" id="PS50887"/>
    </source>
</evidence>
<dbReference type="Gene3D" id="3.30.70.270">
    <property type="match status" value="1"/>
</dbReference>
<dbReference type="InterPro" id="IPR001633">
    <property type="entry name" value="EAL_dom"/>
</dbReference>
<dbReference type="RefSeq" id="WP_155112830.1">
    <property type="nucleotide sequence ID" value="NZ_WMIB01000013.1"/>
</dbReference>
<dbReference type="InterPro" id="IPR000014">
    <property type="entry name" value="PAS"/>
</dbReference>
<feature type="domain" description="EAL" evidence="1">
    <location>
        <begin position="301"/>
        <end position="555"/>
    </location>
</feature>
<dbReference type="InterPro" id="IPR052155">
    <property type="entry name" value="Biofilm_reg_signaling"/>
</dbReference>
<dbReference type="InterPro" id="IPR029787">
    <property type="entry name" value="Nucleotide_cyclase"/>
</dbReference>
<evidence type="ECO:0000313" key="4">
    <source>
        <dbReference type="Proteomes" id="UP000434639"/>
    </source>
</evidence>
<dbReference type="Proteomes" id="UP000434639">
    <property type="component" value="Unassembled WGS sequence"/>
</dbReference>
<dbReference type="SUPFAM" id="SSF141868">
    <property type="entry name" value="EAL domain-like"/>
    <property type="match status" value="1"/>
</dbReference>